<dbReference type="SUPFAM" id="SSF55797">
    <property type="entry name" value="PR-1-like"/>
    <property type="match status" value="1"/>
</dbReference>
<name>A0ABQ3M376_9PSEU</name>
<accession>A0ABQ3M376</accession>
<dbReference type="InterPro" id="IPR034113">
    <property type="entry name" value="SCP_GAPR1-like"/>
</dbReference>
<feature type="domain" description="SCP" evidence="2">
    <location>
        <begin position="23"/>
        <end position="160"/>
    </location>
</feature>
<feature type="region of interest" description="Disordered" evidence="1">
    <location>
        <begin position="164"/>
        <end position="195"/>
    </location>
</feature>
<dbReference type="Gene3D" id="3.40.33.10">
    <property type="entry name" value="CAP"/>
    <property type="match status" value="1"/>
</dbReference>
<dbReference type="Pfam" id="PF00188">
    <property type="entry name" value="CAP"/>
    <property type="match status" value="1"/>
</dbReference>
<dbReference type="RefSeq" id="WP_191296335.1">
    <property type="nucleotide sequence ID" value="NZ_BNAR01000001.1"/>
</dbReference>
<dbReference type="PANTHER" id="PTHR10334">
    <property type="entry name" value="CYSTEINE-RICH SECRETORY PROTEIN-RELATED"/>
    <property type="match status" value="1"/>
</dbReference>
<dbReference type="InterPro" id="IPR035940">
    <property type="entry name" value="CAP_sf"/>
</dbReference>
<evidence type="ECO:0000313" key="4">
    <source>
        <dbReference type="Proteomes" id="UP000605568"/>
    </source>
</evidence>
<reference evidence="4" key="1">
    <citation type="journal article" date="2019" name="Int. J. Syst. Evol. Microbiol.">
        <title>The Global Catalogue of Microorganisms (GCM) 10K type strain sequencing project: providing services to taxonomists for standard genome sequencing and annotation.</title>
        <authorList>
            <consortium name="The Broad Institute Genomics Platform"/>
            <consortium name="The Broad Institute Genome Sequencing Center for Infectious Disease"/>
            <person name="Wu L."/>
            <person name="Ma J."/>
        </authorList>
    </citation>
    <scope>NUCLEOTIDE SEQUENCE [LARGE SCALE GENOMIC DNA]</scope>
    <source>
        <strain evidence="4">CGMCC 4.7367</strain>
    </source>
</reference>
<dbReference type="Proteomes" id="UP000605568">
    <property type="component" value="Unassembled WGS sequence"/>
</dbReference>
<dbReference type="EMBL" id="BNAR01000001">
    <property type="protein sequence ID" value="GHH31622.1"/>
    <property type="molecule type" value="Genomic_DNA"/>
</dbReference>
<protein>
    <recommendedName>
        <fullName evidence="2">SCP domain-containing protein</fullName>
    </recommendedName>
</protein>
<dbReference type="InterPro" id="IPR014044">
    <property type="entry name" value="CAP_dom"/>
</dbReference>
<comment type="caution">
    <text evidence="3">The sequence shown here is derived from an EMBL/GenBank/DDBJ whole genome shotgun (WGS) entry which is preliminary data.</text>
</comment>
<proteinExistence type="predicted"/>
<dbReference type="PRINTS" id="PR00837">
    <property type="entry name" value="V5TPXLIKE"/>
</dbReference>
<sequence length="195" mass="21605">MLTALATATALLLTTPPTPTTTDPVTKTVHTINAYRAMHGAPPLSLDSEVSRTAQEWADHLHETNDFQHRPGNQYGENLYATSRKRSIDSAAADALEAWYRESRGYDYDEEMTQQNINHSLLHFTAMVWKSTTQVGVGLTQGHNGTYVVINFAKRGNTLNHFRENVLPPTPKPKASRHATPQASRSQATPQASRP</sequence>
<organism evidence="3 4">
    <name type="scientific">Lentzea cavernae</name>
    <dbReference type="NCBI Taxonomy" id="2020703"/>
    <lineage>
        <taxon>Bacteria</taxon>
        <taxon>Bacillati</taxon>
        <taxon>Actinomycetota</taxon>
        <taxon>Actinomycetes</taxon>
        <taxon>Pseudonocardiales</taxon>
        <taxon>Pseudonocardiaceae</taxon>
        <taxon>Lentzea</taxon>
    </lineage>
</organism>
<evidence type="ECO:0000259" key="2">
    <source>
        <dbReference type="SMART" id="SM00198"/>
    </source>
</evidence>
<feature type="compositionally biased region" description="Polar residues" evidence="1">
    <location>
        <begin position="179"/>
        <end position="195"/>
    </location>
</feature>
<evidence type="ECO:0000313" key="3">
    <source>
        <dbReference type="EMBL" id="GHH31622.1"/>
    </source>
</evidence>
<evidence type="ECO:0000256" key="1">
    <source>
        <dbReference type="SAM" id="MobiDB-lite"/>
    </source>
</evidence>
<gene>
    <name evidence="3" type="ORF">GCM10017774_11550</name>
</gene>
<keyword evidence="4" id="KW-1185">Reference proteome</keyword>
<dbReference type="CDD" id="cd05382">
    <property type="entry name" value="CAP_GAPR1-like"/>
    <property type="match status" value="1"/>
</dbReference>
<dbReference type="InterPro" id="IPR001283">
    <property type="entry name" value="CRISP-related"/>
</dbReference>
<dbReference type="SMART" id="SM00198">
    <property type="entry name" value="SCP"/>
    <property type="match status" value="1"/>
</dbReference>